<dbReference type="OrthoDB" id="1701769at2759"/>
<dbReference type="Gene3D" id="3.40.140.10">
    <property type="entry name" value="Cytidine Deaminase, domain 2"/>
    <property type="match status" value="1"/>
</dbReference>
<dbReference type="EMBL" id="CACTIH010000128">
    <property type="protein sequence ID" value="CAA2954841.1"/>
    <property type="molecule type" value="Genomic_DNA"/>
</dbReference>
<dbReference type="SUPFAM" id="SSF53927">
    <property type="entry name" value="Cytidine deaminase-like"/>
    <property type="match status" value="1"/>
</dbReference>
<comment type="caution">
    <text evidence="1">The sequence shown here is derived from an EMBL/GenBank/DDBJ whole genome shotgun (WGS) entry which is preliminary data.</text>
</comment>
<organism evidence="1 2">
    <name type="scientific">Olea europaea subsp. europaea</name>
    <dbReference type="NCBI Taxonomy" id="158383"/>
    <lineage>
        <taxon>Eukaryota</taxon>
        <taxon>Viridiplantae</taxon>
        <taxon>Streptophyta</taxon>
        <taxon>Embryophyta</taxon>
        <taxon>Tracheophyta</taxon>
        <taxon>Spermatophyta</taxon>
        <taxon>Magnoliopsida</taxon>
        <taxon>eudicotyledons</taxon>
        <taxon>Gunneridae</taxon>
        <taxon>Pentapetalae</taxon>
        <taxon>asterids</taxon>
        <taxon>lamiids</taxon>
        <taxon>Lamiales</taxon>
        <taxon>Oleaceae</taxon>
        <taxon>Oleeae</taxon>
        <taxon>Olea</taxon>
    </lineage>
</organism>
<dbReference type="GO" id="GO:0003824">
    <property type="term" value="F:catalytic activity"/>
    <property type="evidence" value="ECO:0007669"/>
    <property type="project" value="InterPro"/>
</dbReference>
<dbReference type="InterPro" id="IPR016193">
    <property type="entry name" value="Cytidine_deaminase-like"/>
</dbReference>
<protein>
    <submittedName>
        <fullName evidence="1">tRNA-specific adenosine deaminase 2</fullName>
    </submittedName>
</protein>
<dbReference type="Gramene" id="OE9A030496T1">
    <property type="protein sequence ID" value="OE9A030496C1"/>
    <property type="gene ID" value="OE9A030496"/>
</dbReference>
<dbReference type="Proteomes" id="UP000594638">
    <property type="component" value="Unassembled WGS sequence"/>
</dbReference>
<sequence>MCAATLSIIGIKKVYDDCANDKFGGCGSILSLHTNSSEKLNRFDSYLFLFIEKCLPVKAI</sequence>
<name>A0A8S0PKZ0_OLEEU</name>
<gene>
    <name evidence="1" type="ORF">OLEA9_A030496</name>
</gene>
<evidence type="ECO:0000313" key="2">
    <source>
        <dbReference type="Proteomes" id="UP000594638"/>
    </source>
</evidence>
<keyword evidence="2" id="KW-1185">Reference proteome</keyword>
<reference evidence="1 2" key="1">
    <citation type="submission" date="2019-12" db="EMBL/GenBank/DDBJ databases">
        <authorList>
            <person name="Alioto T."/>
            <person name="Alioto T."/>
            <person name="Gomez Garrido J."/>
        </authorList>
    </citation>
    <scope>NUCLEOTIDE SEQUENCE [LARGE SCALE GENOMIC DNA]</scope>
</reference>
<evidence type="ECO:0000313" key="1">
    <source>
        <dbReference type="EMBL" id="CAA2954841.1"/>
    </source>
</evidence>
<dbReference type="AlphaFoldDB" id="A0A8S0PKZ0"/>
<proteinExistence type="predicted"/>
<accession>A0A8S0PKZ0</accession>